<dbReference type="PROSITE" id="PS50969">
    <property type="entry name" value="FCP1"/>
    <property type="match status" value="1"/>
</dbReference>
<keyword evidence="1" id="KW-0653">Protein transport</keyword>
<evidence type="ECO:0000256" key="2">
    <source>
        <dbReference type="SAM" id="MobiDB-lite"/>
    </source>
</evidence>
<keyword evidence="1" id="KW-0809">Transit peptide</keyword>
<dbReference type="InterPro" id="IPR023214">
    <property type="entry name" value="HAD_sf"/>
</dbReference>
<feature type="region of interest" description="Disordered" evidence="2">
    <location>
        <begin position="1"/>
        <end position="30"/>
    </location>
</feature>
<dbReference type="Gene3D" id="3.40.50.1000">
    <property type="entry name" value="HAD superfamily/HAD-like"/>
    <property type="match status" value="1"/>
</dbReference>
<feature type="region of interest" description="Disordered" evidence="2">
    <location>
        <begin position="328"/>
        <end position="392"/>
    </location>
</feature>
<dbReference type="PANTHER" id="PTHR12210">
    <property type="entry name" value="DULLARD PROTEIN PHOSPHATASE"/>
    <property type="match status" value="1"/>
</dbReference>
<dbReference type="GO" id="GO:0015031">
    <property type="term" value="P:protein transport"/>
    <property type="evidence" value="ECO:0007669"/>
    <property type="project" value="UniProtKB-KW"/>
</dbReference>
<dbReference type="EMBL" id="BPWL01000009">
    <property type="protein sequence ID" value="GJJ14309.1"/>
    <property type="molecule type" value="Genomic_DNA"/>
</dbReference>
<dbReference type="InterPro" id="IPR050365">
    <property type="entry name" value="TIM50"/>
</dbReference>
<dbReference type="Proteomes" id="UP001050691">
    <property type="component" value="Unassembled WGS sequence"/>
</dbReference>
<reference evidence="4" key="1">
    <citation type="submission" date="2021-10" db="EMBL/GenBank/DDBJ databases">
        <title>De novo Genome Assembly of Clathrus columnatus (Basidiomycota, Fungi) Using Illumina and Nanopore Sequence Data.</title>
        <authorList>
            <person name="Ogiso-Tanaka E."/>
            <person name="Itagaki H."/>
            <person name="Hosoya T."/>
            <person name="Hosaka K."/>
        </authorList>
    </citation>
    <scope>NUCLEOTIDE SEQUENCE</scope>
    <source>
        <strain evidence="4">MO-923</strain>
    </source>
</reference>
<dbReference type="SUPFAM" id="SSF56784">
    <property type="entry name" value="HAD-like"/>
    <property type="match status" value="1"/>
</dbReference>
<comment type="caution">
    <text evidence="4">The sequence shown here is derived from an EMBL/GenBank/DDBJ whole genome shotgun (WGS) entry which is preliminary data.</text>
</comment>
<protein>
    <recommendedName>
        <fullName evidence="1">Mitochondrial import inner membrane translocase subunit TIM50</fullName>
    </recommendedName>
</protein>
<dbReference type="InterPro" id="IPR004274">
    <property type="entry name" value="FCP1_dom"/>
</dbReference>
<dbReference type="SMART" id="SM00577">
    <property type="entry name" value="CPDc"/>
    <property type="match status" value="1"/>
</dbReference>
<gene>
    <name evidence="4" type="ORF">Clacol_008573</name>
</gene>
<evidence type="ECO:0000256" key="1">
    <source>
        <dbReference type="RuleBase" id="RU365079"/>
    </source>
</evidence>
<feature type="compositionally biased region" description="Basic and acidic residues" evidence="2">
    <location>
        <begin position="1"/>
        <end position="10"/>
    </location>
</feature>
<dbReference type="AlphaFoldDB" id="A0AAV5AI77"/>
<accession>A0AAV5AI77</accession>
<organism evidence="4 5">
    <name type="scientific">Clathrus columnatus</name>
    <dbReference type="NCBI Taxonomy" id="1419009"/>
    <lineage>
        <taxon>Eukaryota</taxon>
        <taxon>Fungi</taxon>
        <taxon>Dikarya</taxon>
        <taxon>Basidiomycota</taxon>
        <taxon>Agaricomycotina</taxon>
        <taxon>Agaricomycetes</taxon>
        <taxon>Phallomycetidae</taxon>
        <taxon>Phallales</taxon>
        <taxon>Clathraceae</taxon>
        <taxon>Clathrus</taxon>
    </lineage>
</organism>
<comment type="similarity">
    <text evidence="1">Belongs to the TIM50 family.</text>
</comment>
<comment type="subcellular location">
    <subcellularLocation>
        <location evidence="1">Mitochondrion inner membrane</location>
        <topology evidence="1">Single-pass membrane protein</topology>
    </subcellularLocation>
</comment>
<dbReference type="InterPro" id="IPR036412">
    <property type="entry name" value="HAD-like_sf"/>
</dbReference>
<keyword evidence="1" id="KW-0813">Transport</keyword>
<comment type="subunit">
    <text evidence="1">Component of the TIM23 complex.</text>
</comment>
<keyword evidence="5" id="KW-1185">Reference proteome</keyword>
<dbReference type="GO" id="GO:0005744">
    <property type="term" value="C:TIM23 mitochondrial import inner membrane translocase complex"/>
    <property type="evidence" value="ECO:0007669"/>
    <property type="project" value="UniProtKB-UniRule"/>
</dbReference>
<feature type="domain" description="FCP1 homology" evidence="3">
    <location>
        <begin position="76"/>
        <end position="299"/>
    </location>
</feature>
<feature type="compositionally biased region" description="Polar residues" evidence="2">
    <location>
        <begin position="350"/>
        <end position="366"/>
    </location>
</feature>
<proteinExistence type="inferred from homology"/>
<evidence type="ECO:0000313" key="4">
    <source>
        <dbReference type="EMBL" id="GJJ14309.1"/>
    </source>
</evidence>
<keyword evidence="1" id="KW-0811">Translocation</keyword>
<name>A0AAV5AI77_9AGAM</name>
<evidence type="ECO:0000313" key="5">
    <source>
        <dbReference type="Proteomes" id="UP001050691"/>
    </source>
</evidence>
<keyword evidence="1" id="KW-0496">Mitochondrion</keyword>
<feature type="compositionally biased region" description="Pro residues" evidence="2">
    <location>
        <begin position="370"/>
        <end position="383"/>
    </location>
</feature>
<evidence type="ECO:0000259" key="3">
    <source>
        <dbReference type="PROSITE" id="PS50969"/>
    </source>
</evidence>
<sequence length="581" mass="65258">MFGGSDHIDSECGGPYNYTSPKHNNHQESKNWNNDKVKWHASTTTTQETSIPTPSIPVEPSEIYLATSLKPSYRISQPSPKLLILDLNGTLLYRLPPPSRRSSYQIYSDSSPAPSRATYLRPYFLSFRQYLFHATTRAWLDVMVWSSAQPHSVKSMLKLCFPREGENMETINAETEAEVKTVDDRFFAVWARDTLGLSRADYSRKIQTIKNLEKVWTEFATISRSSISGDSTTSESNLPANNNNPLFSHSSLSTLLLDDSPLKARLQPWNHLCIKEYDEAIRKKDTSVVQSLSWYNKSEKEFTGSVVLEEISETNIVTQKTKLSAEIQETETSNHDSYLQNQPPDPAQISPDSISYIQTDGTNAYSPSAPITPNPLSPDPPTNPDTTPLASIPELSSHLDETLLAVIGILEELKYQSNVSSWFRNRGLWTIKDDDKTATAENHSPRAGSDINSQPILEDILPSFYSKVMSLTPEDVENMPIPGLFSAVHIISPSTSPKRCLQDDVNSDRETKRLKLNNGVAIPSQNEVVSEEDSHQTAPLFWFEDKNVLAHWVQRGRQILRELDIPELHGLDMGPGDGHRQ</sequence>
<comment type="function">
    <text evidence="1">Essential component of the TIM23 complex, a complex that mediates the translocation of transit peptide-containing proteins across the mitochondrial inner membrane.</text>
</comment>